<evidence type="ECO:0000259" key="8">
    <source>
        <dbReference type="PROSITE" id="PS50203"/>
    </source>
</evidence>
<dbReference type="InterPro" id="IPR022684">
    <property type="entry name" value="Calpain_cysteine_protease"/>
</dbReference>
<dbReference type="SUPFAM" id="SSF49758">
    <property type="entry name" value="Calpain large subunit, middle domain (domain III)"/>
    <property type="match status" value="2"/>
</dbReference>
<dbReference type="SUPFAM" id="SSF54001">
    <property type="entry name" value="Cysteine proteinases"/>
    <property type="match status" value="1"/>
</dbReference>
<dbReference type="PROSITE" id="PS50203">
    <property type="entry name" value="CALPAIN_CAT"/>
    <property type="match status" value="1"/>
</dbReference>
<evidence type="ECO:0000313" key="10">
    <source>
        <dbReference type="Proteomes" id="UP000803844"/>
    </source>
</evidence>
<evidence type="ECO:0000256" key="5">
    <source>
        <dbReference type="PIRSR" id="PIRSR622684-1"/>
    </source>
</evidence>
<dbReference type="AlphaFoldDB" id="A0A9P4YB05"/>
<dbReference type="SMART" id="SM00230">
    <property type="entry name" value="CysPc"/>
    <property type="match status" value="1"/>
</dbReference>
<dbReference type="InterPro" id="IPR051297">
    <property type="entry name" value="PalB/RIM13"/>
</dbReference>
<keyword evidence="4 6" id="KW-0788">Thiol protease</keyword>
<keyword evidence="2 6" id="KW-0645">Protease</keyword>
<evidence type="ECO:0000256" key="2">
    <source>
        <dbReference type="ARBA" id="ARBA00022670"/>
    </source>
</evidence>
<evidence type="ECO:0000256" key="4">
    <source>
        <dbReference type="ARBA" id="ARBA00022807"/>
    </source>
</evidence>
<dbReference type="Proteomes" id="UP000803844">
    <property type="component" value="Unassembled WGS sequence"/>
</dbReference>
<proteinExistence type="inferred from homology"/>
<feature type="domain" description="Calpain catalytic" evidence="8">
    <location>
        <begin position="136"/>
        <end position="407"/>
    </location>
</feature>
<keyword evidence="3 6" id="KW-0378">Hydrolase</keyword>
<keyword evidence="10" id="KW-1185">Reference proteome</keyword>
<comment type="caution">
    <text evidence="9">The sequence shown here is derived from an EMBL/GenBank/DDBJ whole genome shotgun (WGS) entry which is preliminary data.</text>
</comment>
<dbReference type="RefSeq" id="XP_040781173.1">
    <property type="nucleotide sequence ID" value="XM_040916312.1"/>
</dbReference>
<evidence type="ECO:0000256" key="7">
    <source>
        <dbReference type="SAM" id="MobiDB-lite"/>
    </source>
</evidence>
<organism evidence="9 10">
    <name type="scientific">Cryphonectria parasitica (strain ATCC 38755 / EP155)</name>
    <dbReference type="NCBI Taxonomy" id="660469"/>
    <lineage>
        <taxon>Eukaryota</taxon>
        <taxon>Fungi</taxon>
        <taxon>Dikarya</taxon>
        <taxon>Ascomycota</taxon>
        <taxon>Pezizomycotina</taxon>
        <taxon>Sordariomycetes</taxon>
        <taxon>Sordariomycetidae</taxon>
        <taxon>Diaporthales</taxon>
        <taxon>Cryphonectriaceae</taxon>
        <taxon>Cryphonectria-Endothia species complex</taxon>
        <taxon>Cryphonectria</taxon>
    </lineage>
</organism>
<dbReference type="Pfam" id="PF25435">
    <property type="entry name" value="PalB_C"/>
    <property type="match status" value="1"/>
</dbReference>
<reference evidence="9" key="1">
    <citation type="journal article" date="2020" name="Phytopathology">
        <title>Genome sequence of the chestnut blight fungus Cryphonectria parasitica EP155: A fundamental resource for an archetypical invasive plant pathogen.</title>
        <authorList>
            <person name="Crouch J.A."/>
            <person name="Dawe A."/>
            <person name="Aerts A."/>
            <person name="Barry K."/>
            <person name="Churchill A.C.L."/>
            <person name="Grimwood J."/>
            <person name="Hillman B."/>
            <person name="Milgroom M.G."/>
            <person name="Pangilinan J."/>
            <person name="Smith M."/>
            <person name="Salamov A."/>
            <person name="Schmutz J."/>
            <person name="Yadav J."/>
            <person name="Grigoriev I.V."/>
            <person name="Nuss D."/>
        </authorList>
    </citation>
    <scope>NUCLEOTIDE SEQUENCE</scope>
    <source>
        <strain evidence="9">EP155</strain>
    </source>
</reference>
<dbReference type="InterPro" id="IPR022683">
    <property type="entry name" value="Calpain_III"/>
</dbReference>
<dbReference type="PANTHER" id="PTHR46143">
    <property type="entry name" value="CALPAIN-7"/>
    <property type="match status" value="1"/>
</dbReference>
<dbReference type="PANTHER" id="PTHR46143:SF1">
    <property type="entry name" value="CALPAIN-7"/>
    <property type="match status" value="1"/>
</dbReference>
<dbReference type="EMBL" id="MU032344">
    <property type="protein sequence ID" value="KAF3770212.1"/>
    <property type="molecule type" value="Genomic_DNA"/>
</dbReference>
<dbReference type="GO" id="GO:0004198">
    <property type="term" value="F:calcium-dependent cysteine-type endopeptidase activity"/>
    <property type="evidence" value="ECO:0007669"/>
    <property type="project" value="InterPro"/>
</dbReference>
<feature type="active site" evidence="5 6">
    <location>
        <position position="358"/>
    </location>
</feature>
<dbReference type="Pfam" id="PF00648">
    <property type="entry name" value="Peptidase_C2"/>
    <property type="match status" value="1"/>
</dbReference>
<gene>
    <name evidence="9" type="ORF">M406DRAFT_245213</name>
</gene>
<name>A0A9P4YB05_CRYP1</name>
<feature type="region of interest" description="Disordered" evidence="7">
    <location>
        <begin position="53"/>
        <end position="72"/>
    </location>
</feature>
<dbReference type="InterPro" id="IPR001300">
    <property type="entry name" value="Peptidase_C2_calpain_cat"/>
</dbReference>
<evidence type="ECO:0000256" key="3">
    <source>
        <dbReference type="ARBA" id="ARBA00022801"/>
    </source>
</evidence>
<comment type="similarity">
    <text evidence="1">Belongs to the peptidase C2 family. PalB/RIM13 subfamily.</text>
</comment>
<dbReference type="GeneID" id="63833441"/>
<feature type="active site" evidence="5 6">
    <location>
        <position position="337"/>
    </location>
</feature>
<feature type="compositionally biased region" description="Low complexity" evidence="7">
    <location>
        <begin position="58"/>
        <end position="71"/>
    </location>
</feature>
<sequence length="877" mass="95792">EAKISQASGEDALKHAIDAAELYMKAVREAPTTAEKSRLRRKCQDLIALAETLKAPQRRPTPTAAAAPQPRLSRELPTSEKTILLRSSKLHGSVFPPWESDPDPAVFRSKRLDEPPFRDTSVFSFSSKQEEIFDGWKRPAEMFNDSGPELYENIMVAKADCDLVQDITTDCSVVASLCAVMRHLKPGKKDSLLPTLLYPFDHDRDRPVASQNGKYMFRLNFNGCFRQVVVDDRLPAAKTSRTFFVVDRRNPELIWPALMEKAYLKIRGGYDFPGSNSGTDLWVLTGWIPEQIFLQRHLDQTWKRTKSAFGFGDVVVTLGTGRLSRQEEETLGLAGEHDYAVMDLKVSDTGERRMLLKNPWCDGLVWKGVGSTATQSGSTHEEMTGTFWISFEDVVQNFESLYLNWNPALFTDRQDHHFVWELPSRAMQRSFAHNPQYSFTSPASGAVWILLSRHFQDDELPISRSRAARQPPTTSLADVANSLGFMSIYLFDAAQGRRVQLPGNPPPAHQSPFVDSPQTLLRVTAQPNTPYTVVVAQEGFPLPRYAFTLSFFSRAPLSISRALPPLEHYTEVAGAWTRRTAGGNARTATFLHNPQYTLCVPCPTPLSLLLTTDADDVPVHVDLVWASSTAPDGSRPRRITTLAARDVAAGSGEYRRGCALAELPAQQQPPGPASYTVVVSTFEPGQLGGFVLRVGSGAPVSLRPVAPDAAGRLRAELAPVTFREGEPERKRAALHVARLTRASIVARSGFLGGGGPTAAATAAAIAVGLASPGDRGTARSSGAASPISVPVSVRVSIEYGSGPHARMAATTGEGEFADASMGLRTEEVDLDPEAARRMGGLWLVVEQMGAHRLGQGIQVDVLSDGRVGVGDWEVVDV</sequence>
<dbReference type="OrthoDB" id="167576at2759"/>
<evidence type="ECO:0000256" key="6">
    <source>
        <dbReference type="PROSITE-ProRule" id="PRU00239"/>
    </source>
</evidence>
<dbReference type="InterPro" id="IPR038765">
    <property type="entry name" value="Papain-like_cys_pep_sf"/>
</dbReference>
<evidence type="ECO:0000313" key="9">
    <source>
        <dbReference type="EMBL" id="KAF3770212.1"/>
    </source>
</evidence>
<dbReference type="GO" id="GO:0006508">
    <property type="term" value="P:proteolysis"/>
    <property type="evidence" value="ECO:0007669"/>
    <property type="project" value="UniProtKB-KW"/>
</dbReference>
<dbReference type="InterPro" id="IPR036213">
    <property type="entry name" value="Calpain_III_sf"/>
</dbReference>
<evidence type="ECO:0000256" key="1">
    <source>
        <dbReference type="ARBA" id="ARBA00010193"/>
    </source>
</evidence>
<feature type="non-terminal residue" evidence="9">
    <location>
        <position position="1"/>
    </location>
</feature>
<accession>A0A9P4YB05</accession>
<dbReference type="CDD" id="cd00044">
    <property type="entry name" value="CysPc"/>
    <property type="match status" value="1"/>
</dbReference>
<feature type="active site" evidence="5 6">
    <location>
        <position position="171"/>
    </location>
</feature>
<dbReference type="Gene3D" id="2.60.120.380">
    <property type="match status" value="1"/>
</dbReference>
<protein>
    <submittedName>
        <fullName evidence="9">Cysteine proteinase</fullName>
    </submittedName>
</protein>
<dbReference type="SMART" id="SM00720">
    <property type="entry name" value="calpain_III"/>
    <property type="match status" value="1"/>
</dbReference>
<dbReference type="Gene3D" id="3.90.70.10">
    <property type="entry name" value="Cysteine proteinases"/>
    <property type="match status" value="1"/>
</dbReference>
<dbReference type="PRINTS" id="PR00704">
    <property type="entry name" value="CALPAIN"/>
</dbReference>